<reference evidence="3" key="1">
    <citation type="submission" date="2023-06" db="EMBL/GenBank/DDBJ databases">
        <title>Genomic analysis of the entomopathogenic nematode Steinernema hermaphroditum.</title>
        <authorList>
            <person name="Schwarz E.M."/>
            <person name="Heppert J.K."/>
            <person name="Baniya A."/>
            <person name="Schwartz H.T."/>
            <person name="Tan C.-H."/>
            <person name="Antoshechkin I."/>
            <person name="Sternberg P.W."/>
            <person name="Goodrich-Blair H."/>
            <person name="Dillman A.R."/>
        </authorList>
    </citation>
    <scope>NUCLEOTIDE SEQUENCE</scope>
    <source>
        <strain evidence="3">PS9179</strain>
        <tissue evidence="3">Whole animal</tissue>
    </source>
</reference>
<evidence type="ECO:0008006" key="5">
    <source>
        <dbReference type="Google" id="ProtNLM"/>
    </source>
</evidence>
<dbReference type="InterPro" id="IPR041064">
    <property type="entry name" value="T6PP_helical"/>
</dbReference>
<dbReference type="InterPro" id="IPR023214">
    <property type="entry name" value="HAD_sf"/>
</dbReference>
<evidence type="ECO:0000313" key="4">
    <source>
        <dbReference type="Proteomes" id="UP001175271"/>
    </source>
</evidence>
<dbReference type="EMBL" id="JAUCMV010000004">
    <property type="protein sequence ID" value="KAK0403205.1"/>
    <property type="molecule type" value="Genomic_DNA"/>
</dbReference>
<dbReference type="Proteomes" id="UP001175271">
    <property type="component" value="Unassembled WGS sequence"/>
</dbReference>
<keyword evidence="4" id="KW-1185">Reference proteome</keyword>
<dbReference type="Pfam" id="PF21141">
    <property type="entry name" value="T6PP_C"/>
    <property type="match status" value="1"/>
</dbReference>
<dbReference type="AlphaFoldDB" id="A0AA39LN46"/>
<feature type="domain" description="Trehalose-6-phosphate phosphatase helical bundle" evidence="1">
    <location>
        <begin position="112"/>
        <end position="166"/>
    </location>
</feature>
<dbReference type="Gene3D" id="3.40.50.1000">
    <property type="entry name" value="HAD superfamily/HAD-like"/>
    <property type="match status" value="1"/>
</dbReference>
<dbReference type="SUPFAM" id="SSF56784">
    <property type="entry name" value="HAD-like"/>
    <property type="match status" value="1"/>
</dbReference>
<gene>
    <name evidence="3" type="ORF">QR680_016780</name>
</gene>
<protein>
    <recommendedName>
        <fullName evidence="5">Trehalose-6-phosphate phosphatase helical bundle domain-containing protein</fullName>
    </recommendedName>
</protein>
<feature type="domain" description="Trehalose-6-phosphate phosphatase C-terminal" evidence="2">
    <location>
        <begin position="228"/>
        <end position="496"/>
    </location>
</feature>
<proteinExistence type="predicted"/>
<evidence type="ECO:0000313" key="3">
    <source>
        <dbReference type="EMBL" id="KAK0403205.1"/>
    </source>
</evidence>
<dbReference type="Gene3D" id="1.20.58.1800">
    <property type="match status" value="1"/>
</dbReference>
<accession>A0AA39LN46</accession>
<sequence>MSDHCHVDGAGIDHACSFHVKNEETINNAKRREKTINAFARVRTRQELWSRRAPCTCETPYQHSLAAADGERSRVRIRDGSRRRRDLAEWNPRICRGVQGDALPDAECETKDSIPLLEACLERLRDKNTSSDLQRTMRTASNEPFVVNVKDEISGLEKDLAYLRAFHGLLINGTTFDAALKSIELVQVLRPFHPKSEEMFDEEFAECRSFLKKFAETSKGDPELKPILVTDWDGTMKDYCSQYATNLQPIYSAISLARFAGEFTRLAAVLTAGPLRGPGILDLTSLPINGPLVFSGSWGREWWLHGKRVVHNDGISEEGFDALERMNDQMRALLDEHPDFGQFALVGSGVQRKVDRLTLGVQTVCAHVNPDVSKSYMEAIRERMHRVDPNKKVLHFDASTELEVEVVVRSEGGLWNKANGVARIVEAAGLSLGPPRTILICGDTSSDLPMVRQAIASNAENSMALFVGCSETLKQSVRDLVGDDARCCFVGCPDVIHAAMTTLSNSL</sequence>
<name>A0AA39LN46_9BILA</name>
<dbReference type="Pfam" id="PF18572">
    <property type="entry name" value="T6PP_N"/>
    <property type="match status" value="1"/>
</dbReference>
<evidence type="ECO:0000259" key="2">
    <source>
        <dbReference type="Pfam" id="PF21141"/>
    </source>
</evidence>
<organism evidence="3 4">
    <name type="scientific">Steinernema hermaphroditum</name>
    <dbReference type="NCBI Taxonomy" id="289476"/>
    <lineage>
        <taxon>Eukaryota</taxon>
        <taxon>Metazoa</taxon>
        <taxon>Ecdysozoa</taxon>
        <taxon>Nematoda</taxon>
        <taxon>Chromadorea</taxon>
        <taxon>Rhabditida</taxon>
        <taxon>Tylenchina</taxon>
        <taxon>Panagrolaimomorpha</taxon>
        <taxon>Strongyloidoidea</taxon>
        <taxon>Steinernematidae</taxon>
        <taxon>Steinernema</taxon>
    </lineage>
</organism>
<comment type="caution">
    <text evidence="3">The sequence shown here is derived from an EMBL/GenBank/DDBJ whole genome shotgun (WGS) entry which is preliminary data.</text>
</comment>
<dbReference type="Gene3D" id="3.30.70.3080">
    <property type="match status" value="1"/>
</dbReference>
<dbReference type="InterPro" id="IPR036412">
    <property type="entry name" value="HAD-like_sf"/>
</dbReference>
<evidence type="ECO:0000259" key="1">
    <source>
        <dbReference type="Pfam" id="PF18572"/>
    </source>
</evidence>
<dbReference type="InterPro" id="IPR049063">
    <property type="entry name" value="T6PP_C"/>
</dbReference>